<gene>
    <name evidence="1" type="ORF">NPIL_240871</name>
</gene>
<accession>A0A8X6JWN0</accession>
<organism evidence="1 2">
    <name type="scientific">Nephila pilipes</name>
    <name type="common">Giant wood spider</name>
    <name type="synonym">Nephila maculata</name>
    <dbReference type="NCBI Taxonomy" id="299642"/>
    <lineage>
        <taxon>Eukaryota</taxon>
        <taxon>Metazoa</taxon>
        <taxon>Ecdysozoa</taxon>
        <taxon>Arthropoda</taxon>
        <taxon>Chelicerata</taxon>
        <taxon>Arachnida</taxon>
        <taxon>Araneae</taxon>
        <taxon>Araneomorphae</taxon>
        <taxon>Entelegynae</taxon>
        <taxon>Araneoidea</taxon>
        <taxon>Nephilidae</taxon>
        <taxon>Nephila</taxon>
    </lineage>
</organism>
<evidence type="ECO:0000313" key="2">
    <source>
        <dbReference type="Proteomes" id="UP000887013"/>
    </source>
</evidence>
<sequence length="114" mass="13145">MAISCRRHCPFQRPGNRHPTPMCCFGNGKYEETTPRKKNPGKTGTKKKIPAWDYGRNPGIARLYEFRGRIVCSHPLHHLEVFRKVQKVKAISSQMDPKEMCRLGVKCYGFVVRV</sequence>
<reference evidence="1" key="1">
    <citation type="submission" date="2020-08" db="EMBL/GenBank/DDBJ databases">
        <title>Multicomponent nature underlies the extraordinary mechanical properties of spider dragline silk.</title>
        <authorList>
            <person name="Kono N."/>
            <person name="Nakamura H."/>
            <person name="Mori M."/>
            <person name="Yoshida Y."/>
            <person name="Ohtoshi R."/>
            <person name="Malay A.D."/>
            <person name="Moran D.A.P."/>
            <person name="Tomita M."/>
            <person name="Numata K."/>
            <person name="Arakawa K."/>
        </authorList>
    </citation>
    <scope>NUCLEOTIDE SEQUENCE</scope>
</reference>
<evidence type="ECO:0000313" key="1">
    <source>
        <dbReference type="EMBL" id="GFS64016.1"/>
    </source>
</evidence>
<proteinExistence type="predicted"/>
<keyword evidence="2" id="KW-1185">Reference proteome</keyword>
<comment type="caution">
    <text evidence="1">The sequence shown here is derived from an EMBL/GenBank/DDBJ whole genome shotgun (WGS) entry which is preliminary data.</text>
</comment>
<dbReference type="AlphaFoldDB" id="A0A8X6JWN0"/>
<name>A0A8X6JWN0_NEPPI</name>
<dbReference type="EMBL" id="BMAW01094164">
    <property type="protein sequence ID" value="GFS64016.1"/>
    <property type="molecule type" value="Genomic_DNA"/>
</dbReference>
<dbReference type="Proteomes" id="UP000887013">
    <property type="component" value="Unassembled WGS sequence"/>
</dbReference>
<protein>
    <submittedName>
        <fullName evidence="1">Uncharacterized protein</fullName>
    </submittedName>
</protein>